<evidence type="ECO:0000313" key="1">
    <source>
        <dbReference type="EMBL" id="GAI06061.1"/>
    </source>
</evidence>
<gene>
    <name evidence="1" type="ORF">S06H3_21479</name>
</gene>
<comment type="caution">
    <text evidence="1">The sequence shown here is derived from an EMBL/GenBank/DDBJ whole genome shotgun (WGS) entry which is preliminary data.</text>
</comment>
<feature type="non-terminal residue" evidence="1">
    <location>
        <position position="251"/>
    </location>
</feature>
<evidence type="ECO:0008006" key="2">
    <source>
        <dbReference type="Google" id="ProtNLM"/>
    </source>
</evidence>
<protein>
    <recommendedName>
        <fullName evidence="2">HD domain-containing protein</fullName>
    </recommendedName>
</protein>
<proteinExistence type="predicted"/>
<reference evidence="1" key="1">
    <citation type="journal article" date="2014" name="Front. Microbiol.">
        <title>High frequency of phylogenetically diverse reductive dehalogenase-homologous genes in deep subseafloor sedimentary metagenomes.</title>
        <authorList>
            <person name="Kawai M."/>
            <person name="Futagami T."/>
            <person name="Toyoda A."/>
            <person name="Takaki Y."/>
            <person name="Nishi S."/>
            <person name="Hori S."/>
            <person name="Arai W."/>
            <person name="Tsubouchi T."/>
            <person name="Morono Y."/>
            <person name="Uchiyama I."/>
            <person name="Ito T."/>
            <person name="Fujiyama A."/>
            <person name="Inagaki F."/>
            <person name="Takami H."/>
        </authorList>
    </citation>
    <scope>NUCLEOTIDE SEQUENCE</scope>
    <source>
        <strain evidence="1">Expedition CK06-06</strain>
    </source>
</reference>
<accession>X1LJR0</accession>
<organism evidence="1">
    <name type="scientific">marine sediment metagenome</name>
    <dbReference type="NCBI Taxonomy" id="412755"/>
    <lineage>
        <taxon>unclassified sequences</taxon>
        <taxon>metagenomes</taxon>
        <taxon>ecological metagenomes</taxon>
    </lineage>
</organism>
<dbReference type="EMBL" id="BARV01011288">
    <property type="protein sequence ID" value="GAI06061.1"/>
    <property type="molecule type" value="Genomic_DNA"/>
</dbReference>
<dbReference type="AlphaFoldDB" id="X1LJR0"/>
<name>X1LJR0_9ZZZZ</name>
<feature type="non-terminal residue" evidence="1">
    <location>
        <position position="1"/>
    </location>
</feature>
<sequence>KKTPKILLFVDRYIHDSINSIAGFYRIKFEERYIDPRLLEEILKLKRVPYKDLLFNLISKHLSKKDKNDFDFCTNTVNKLWSEYFNDEIYPEEHRKLVPLLTELYPKYRDHYIHQFQVFSLGVLILDILMRNGKIKSKNDFLSKSWLLAASFHDFAYPIQKYDDYISRFFKQSLSIEEPLSFLELKNNYTEYSFSSHVEHILCSISKCFNDKDFKGETGTNNFNKIRQFFYHEITKNKNHGLIGGLGLLKK</sequence>